<dbReference type="CDD" id="cd00037">
    <property type="entry name" value="CLECT"/>
    <property type="match status" value="1"/>
</dbReference>
<reference evidence="5" key="1">
    <citation type="submission" date="2020-05" db="UniProtKB">
        <authorList>
            <consortium name="EnsemblMetazoa"/>
        </authorList>
    </citation>
    <scope>IDENTIFICATION</scope>
    <source>
        <strain evidence="5">USDA</strain>
    </source>
</reference>
<keyword evidence="6" id="KW-1185">Reference proteome</keyword>
<feature type="signal peptide" evidence="3">
    <location>
        <begin position="1"/>
        <end position="20"/>
    </location>
</feature>
<dbReference type="InterPro" id="IPR018378">
    <property type="entry name" value="C-type_lectin_CS"/>
</dbReference>
<evidence type="ECO:0000256" key="3">
    <source>
        <dbReference type="SAM" id="SignalP"/>
    </source>
</evidence>
<evidence type="ECO:0000313" key="5">
    <source>
        <dbReference type="EnsemblMetazoa" id="SCAU006179-PA"/>
    </source>
</evidence>
<dbReference type="KEGG" id="scac:106088719"/>
<protein>
    <recommendedName>
        <fullName evidence="4">C-type lectin domain-containing protein</fullName>
    </recommendedName>
</protein>
<sequence>MNRVVFYGLVVLLICGQGYAGKFYTTQDRTKLYIERDQKLNWYEAQSQCAMRNMSLITLDSVKKFKQFTRLSDNEFCYNFPDSWIGGHGKRDGTYAWISTGYNFNFTQWERYQPITGGERKCVLILGNTYEWVSEFCSELRGFVCESLPILWETSRAMDKLKSSLETQKQEVDSFSNLTKVLQMKDKEIEELNNTYESNRKKLIEFECKKESYKCTEEKIRNTETEIDGIQNSNKDQRRLLQAMDMELDKLRKELELEKKTGNKEFDEIMAFVKEALEKQKHLL</sequence>
<dbReference type="VEuPathDB" id="VectorBase:SCAU006179"/>
<proteinExistence type="predicted"/>
<dbReference type="EnsemblMetazoa" id="SCAU006179-RA">
    <property type="protein sequence ID" value="SCAU006179-PA"/>
    <property type="gene ID" value="SCAU006179"/>
</dbReference>
<evidence type="ECO:0000313" key="6">
    <source>
        <dbReference type="Proteomes" id="UP000095300"/>
    </source>
</evidence>
<dbReference type="SUPFAM" id="SSF56436">
    <property type="entry name" value="C-type lectin-like"/>
    <property type="match status" value="1"/>
</dbReference>
<evidence type="ECO:0000259" key="4">
    <source>
        <dbReference type="PROSITE" id="PS50041"/>
    </source>
</evidence>
<dbReference type="OrthoDB" id="7950296at2759"/>
<name>A0A1I8PA14_STOCA</name>
<keyword evidence="2" id="KW-0175">Coiled coil</keyword>
<dbReference type="PROSITE" id="PS00615">
    <property type="entry name" value="C_TYPE_LECTIN_1"/>
    <property type="match status" value="1"/>
</dbReference>
<evidence type="ECO:0000256" key="1">
    <source>
        <dbReference type="ARBA" id="ARBA00023157"/>
    </source>
</evidence>
<dbReference type="PROSITE" id="PS50041">
    <property type="entry name" value="C_TYPE_LECTIN_2"/>
    <property type="match status" value="1"/>
</dbReference>
<keyword evidence="1" id="KW-1015">Disulfide bond</keyword>
<dbReference type="AlphaFoldDB" id="A0A1I8PA14"/>
<accession>A0A1I8PA14</accession>
<dbReference type="SMART" id="SM00034">
    <property type="entry name" value="CLECT"/>
    <property type="match status" value="1"/>
</dbReference>
<dbReference type="Gene3D" id="3.10.100.10">
    <property type="entry name" value="Mannose-Binding Protein A, subunit A"/>
    <property type="match status" value="1"/>
</dbReference>
<keyword evidence="3" id="KW-0732">Signal</keyword>
<feature type="chain" id="PRO_5009326271" description="C-type lectin domain-containing protein" evidence="3">
    <location>
        <begin position="21"/>
        <end position="284"/>
    </location>
</feature>
<dbReference type="Proteomes" id="UP000095300">
    <property type="component" value="Unassembled WGS sequence"/>
</dbReference>
<dbReference type="InterPro" id="IPR001304">
    <property type="entry name" value="C-type_lectin-like"/>
</dbReference>
<dbReference type="Pfam" id="PF00059">
    <property type="entry name" value="Lectin_C"/>
    <property type="match status" value="1"/>
</dbReference>
<dbReference type="InterPro" id="IPR016187">
    <property type="entry name" value="CTDL_fold"/>
</dbReference>
<dbReference type="InterPro" id="IPR050111">
    <property type="entry name" value="C-type_lectin/snaclec_domain"/>
</dbReference>
<feature type="coiled-coil region" evidence="2">
    <location>
        <begin position="158"/>
        <end position="261"/>
    </location>
</feature>
<dbReference type="PANTHER" id="PTHR22803">
    <property type="entry name" value="MANNOSE, PHOSPHOLIPASE, LECTIN RECEPTOR RELATED"/>
    <property type="match status" value="1"/>
</dbReference>
<gene>
    <name evidence="5" type="primary">106088719</name>
</gene>
<dbReference type="STRING" id="35570.A0A1I8PA14"/>
<feature type="domain" description="C-type lectin" evidence="4">
    <location>
        <begin position="19"/>
        <end position="146"/>
    </location>
</feature>
<evidence type="ECO:0000256" key="2">
    <source>
        <dbReference type="SAM" id="Coils"/>
    </source>
</evidence>
<organism evidence="5 6">
    <name type="scientific">Stomoxys calcitrans</name>
    <name type="common">Stable fly</name>
    <name type="synonym">Conops calcitrans</name>
    <dbReference type="NCBI Taxonomy" id="35570"/>
    <lineage>
        <taxon>Eukaryota</taxon>
        <taxon>Metazoa</taxon>
        <taxon>Ecdysozoa</taxon>
        <taxon>Arthropoda</taxon>
        <taxon>Hexapoda</taxon>
        <taxon>Insecta</taxon>
        <taxon>Pterygota</taxon>
        <taxon>Neoptera</taxon>
        <taxon>Endopterygota</taxon>
        <taxon>Diptera</taxon>
        <taxon>Brachycera</taxon>
        <taxon>Muscomorpha</taxon>
        <taxon>Muscoidea</taxon>
        <taxon>Muscidae</taxon>
        <taxon>Stomoxys</taxon>
    </lineage>
</organism>
<dbReference type="InterPro" id="IPR016186">
    <property type="entry name" value="C-type_lectin-like/link_sf"/>
</dbReference>